<proteinExistence type="predicted"/>
<evidence type="ECO:0000313" key="1">
    <source>
        <dbReference type="EMBL" id="XCD05223.1"/>
    </source>
</evidence>
<organism evidence="2">
    <name type="scientific">Dulem virus 232</name>
    <dbReference type="NCBI Taxonomy" id="3145709"/>
    <lineage>
        <taxon>Viruses</taxon>
        <taxon>Monodnaviria</taxon>
        <taxon>Sangervirae</taxon>
        <taxon>Phixviricota</taxon>
        <taxon>Malgrandaviricetes</taxon>
        <taxon>Petitvirales</taxon>
        <taxon>Microviridae</taxon>
        <taxon>Microvirus</taxon>
    </lineage>
</organism>
<dbReference type="EMBL" id="PP511531">
    <property type="protein sequence ID" value="XCD05223.1"/>
    <property type="molecule type" value="Genomic_DNA"/>
</dbReference>
<dbReference type="EMBL" id="PP511653">
    <property type="protein sequence ID" value="XCD06295.1"/>
    <property type="molecule type" value="Genomic_DNA"/>
</dbReference>
<evidence type="ECO:0000313" key="3">
    <source>
        <dbReference type="EMBL" id="XCD06832.1"/>
    </source>
</evidence>
<name>A0AAU8B3X7_9VIRU</name>
<dbReference type="EMBL" id="PP511716">
    <property type="protein sequence ID" value="XCD06832.1"/>
    <property type="molecule type" value="Genomic_DNA"/>
</dbReference>
<sequence length="76" mass="8700">MSAKKGKWTERFNQKNDFDFTVSRVIVTRVAYSRVTKLIPVSQFSLFGITVSEAQKIARSFNTLADHVCMITLIEE</sequence>
<accession>A0AAU8B3X7</accession>
<evidence type="ECO:0000313" key="2">
    <source>
        <dbReference type="EMBL" id="XCD06295.1"/>
    </source>
</evidence>
<evidence type="ECO:0000313" key="4">
    <source>
        <dbReference type="EMBL" id="XCD08126.1"/>
    </source>
</evidence>
<dbReference type="EMBL" id="PP511859">
    <property type="protein sequence ID" value="XCD08126.1"/>
    <property type="molecule type" value="Genomic_DNA"/>
</dbReference>
<reference evidence="2" key="1">
    <citation type="submission" date="2024-03" db="EMBL/GenBank/DDBJ databases">
        <title>Diverse circular DNA viruses in blood, oral, and fecal samples of captive lemurs.</title>
        <authorList>
            <person name="Paietta E.N."/>
            <person name="Kraberger S."/>
            <person name="Lund M.C."/>
            <person name="Custer J.M."/>
            <person name="Vargas K.M."/>
            <person name="Ehmke E.E."/>
            <person name="Yoder A.D."/>
            <person name="Varsani A."/>
        </authorList>
    </citation>
    <scope>NUCLEOTIDE SEQUENCE</scope>
    <source>
        <strain evidence="1">Duke_24FS_47</strain>
        <strain evidence="2">Duke_25FS_60</strain>
        <strain evidence="3">Duke_26_32</strain>
        <strain evidence="4">Duke_29_24</strain>
    </source>
</reference>
<protein>
    <submittedName>
        <fullName evidence="2">Uncharacterized protein</fullName>
    </submittedName>
</protein>